<comment type="caution">
    <text evidence="1">The sequence shown here is derived from an EMBL/GenBank/DDBJ whole genome shotgun (WGS) entry which is preliminary data.</text>
</comment>
<protein>
    <submittedName>
        <fullName evidence="1">Uncharacterized protein</fullName>
    </submittedName>
</protein>
<proteinExistence type="predicted"/>
<dbReference type="AlphaFoldDB" id="A9DX99"/>
<dbReference type="OrthoDB" id="1433887at2"/>
<dbReference type="HOGENOM" id="CLU_1473363_0_0_10"/>
<name>A9DX99_9FLAO</name>
<organism evidence="1 2">
    <name type="scientific">Kordia algicida OT-1</name>
    <dbReference type="NCBI Taxonomy" id="391587"/>
    <lineage>
        <taxon>Bacteria</taxon>
        <taxon>Pseudomonadati</taxon>
        <taxon>Bacteroidota</taxon>
        <taxon>Flavobacteriia</taxon>
        <taxon>Flavobacteriales</taxon>
        <taxon>Flavobacteriaceae</taxon>
        <taxon>Kordia</taxon>
    </lineage>
</organism>
<dbReference type="STRING" id="391587.KAOT1_07413"/>
<sequence length="183" mass="20770">MSRFKYIYAPIAIIKLTHADELATESNVKIYPNATTEKLFDKHKLLVKMTPEGFVVLYKKQEEFVAETVDNVLIIDGEEVIDKKIVGYTSTMPDPTYANWLPEVIDLDLEFYAIANQKYRNDTNWNNLPLNDFVVYSSTDLTGTITSKTTINEKIQPDAILQLNITAANIATPAELTFEINKT</sequence>
<evidence type="ECO:0000313" key="2">
    <source>
        <dbReference type="Proteomes" id="UP000002945"/>
    </source>
</evidence>
<dbReference type="EMBL" id="ABIB01000005">
    <property type="protein sequence ID" value="EDP95978.1"/>
    <property type="molecule type" value="Genomic_DNA"/>
</dbReference>
<dbReference type="RefSeq" id="WP_007094049.1">
    <property type="nucleotide sequence ID" value="NZ_CP142125.1"/>
</dbReference>
<evidence type="ECO:0000313" key="1">
    <source>
        <dbReference type="EMBL" id="EDP95978.1"/>
    </source>
</evidence>
<reference evidence="1 2" key="1">
    <citation type="journal article" date="2011" name="J. Bacteriol.">
        <title>Genome sequence of the algicidal bacterium Kordia algicida OT-1.</title>
        <authorList>
            <person name="Lee H.S."/>
            <person name="Kang S.G."/>
            <person name="Kwon K.K."/>
            <person name="Lee J.H."/>
            <person name="Kim S.J."/>
        </authorList>
    </citation>
    <scope>NUCLEOTIDE SEQUENCE [LARGE SCALE GENOMIC DNA]</scope>
    <source>
        <strain evidence="1 2">OT-1</strain>
    </source>
</reference>
<accession>A9DX99</accession>
<keyword evidence="2" id="KW-1185">Reference proteome</keyword>
<dbReference type="Proteomes" id="UP000002945">
    <property type="component" value="Unassembled WGS sequence"/>
</dbReference>
<gene>
    <name evidence="1" type="ORF">KAOT1_07413</name>
</gene>